<evidence type="ECO:0000313" key="6">
    <source>
        <dbReference type="EMBL" id="KAG8468872.1"/>
    </source>
</evidence>
<dbReference type="AlphaFoldDB" id="A0A8J5XUZ1"/>
<organism evidence="6 7">
    <name type="scientific">Diacronema lutheri</name>
    <name type="common">Unicellular marine alga</name>
    <name type="synonym">Monochrysis lutheri</name>
    <dbReference type="NCBI Taxonomy" id="2081491"/>
    <lineage>
        <taxon>Eukaryota</taxon>
        <taxon>Haptista</taxon>
        <taxon>Haptophyta</taxon>
        <taxon>Pavlovophyceae</taxon>
        <taxon>Pavlovales</taxon>
        <taxon>Pavlovaceae</taxon>
        <taxon>Diacronema</taxon>
    </lineage>
</organism>
<dbReference type="GO" id="GO:0006508">
    <property type="term" value="P:proteolysis"/>
    <property type="evidence" value="ECO:0007669"/>
    <property type="project" value="UniProtKB-KW"/>
</dbReference>
<evidence type="ECO:0000256" key="4">
    <source>
        <dbReference type="ARBA" id="ARBA00022807"/>
    </source>
</evidence>
<feature type="domain" description="Ubiquitin-like protease family profile" evidence="5">
    <location>
        <begin position="12"/>
        <end position="174"/>
    </location>
</feature>
<keyword evidence="3" id="KW-0378">Hydrolase</keyword>
<dbReference type="OMA" id="PRWINDQ"/>
<reference evidence="6" key="1">
    <citation type="submission" date="2021-05" db="EMBL/GenBank/DDBJ databases">
        <title>The genome of the haptophyte Pavlova lutheri (Diacronema luteri, Pavlovales) - a model for lipid biosynthesis in eukaryotic algae.</title>
        <authorList>
            <person name="Hulatt C.J."/>
            <person name="Posewitz M.C."/>
        </authorList>
    </citation>
    <scope>NUCLEOTIDE SEQUENCE</scope>
    <source>
        <strain evidence="6">NIVA-4/92</strain>
    </source>
</reference>
<dbReference type="GO" id="GO:0019784">
    <property type="term" value="F:deNEDDylase activity"/>
    <property type="evidence" value="ECO:0007669"/>
    <property type="project" value="InterPro"/>
</dbReference>
<dbReference type="EMBL" id="JAGTXO010000003">
    <property type="protein sequence ID" value="KAG8468872.1"/>
    <property type="molecule type" value="Genomic_DNA"/>
</dbReference>
<protein>
    <recommendedName>
        <fullName evidence="5">Ubiquitin-like protease family profile domain-containing protein</fullName>
    </recommendedName>
</protein>
<comment type="similarity">
    <text evidence="1">Belongs to the peptidase C48 family.</text>
</comment>
<keyword evidence="7" id="KW-1185">Reference proteome</keyword>
<dbReference type="PANTHER" id="PTHR46468">
    <property type="entry name" value="SENTRIN-SPECIFIC PROTEASE 8"/>
    <property type="match status" value="1"/>
</dbReference>
<dbReference type="OrthoDB" id="5065855at2759"/>
<sequence>MGAERNVQIGDVSLCREDIAFLVPPRWINDQLIAAAFELLRARHAPPDERVLCVGPSEAYMIAQLADPTQLPSLFAPLKLETRQLVLMPVSDHDEPDDAGGTHWSLLAFYRQPPDAFFAFDSLSHLNLRAAEHLARRVAPLLGASHSRVVAVPTPQQQNGYDCGMYTIAIADVCAAHVGKDVDEVADAVRSAVTAEAVQRRRKEFIRTLQAMLQDGGGSTPPTALATSTCAPDRSAVLDVALCAAAPATTEPNTPPR</sequence>
<gene>
    <name evidence="6" type="ORF">KFE25_007390</name>
</gene>
<comment type="caution">
    <text evidence="6">The sequence shown here is derived from an EMBL/GenBank/DDBJ whole genome shotgun (WGS) entry which is preliminary data.</text>
</comment>
<dbReference type="InterPro" id="IPR038765">
    <property type="entry name" value="Papain-like_cys_pep_sf"/>
</dbReference>
<dbReference type="SUPFAM" id="SSF54001">
    <property type="entry name" value="Cysteine proteinases"/>
    <property type="match status" value="1"/>
</dbReference>
<dbReference type="InterPro" id="IPR044613">
    <property type="entry name" value="Nep1/2-like"/>
</dbReference>
<dbReference type="Pfam" id="PF02902">
    <property type="entry name" value="Peptidase_C48"/>
    <property type="match status" value="1"/>
</dbReference>
<dbReference type="InterPro" id="IPR003653">
    <property type="entry name" value="Peptidase_C48_C"/>
</dbReference>
<dbReference type="PROSITE" id="PS50600">
    <property type="entry name" value="ULP_PROTEASE"/>
    <property type="match status" value="1"/>
</dbReference>
<evidence type="ECO:0000256" key="3">
    <source>
        <dbReference type="ARBA" id="ARBA00022801"/>
    </source>
</evidence>
<evidence type="ECO:0000256" key="2">
    <source>
        <dbReference type="ARBA" id="ARBA00022670"/>
    </source>
</evidence>
<proteinExistence type="inferred from homology"/>
<keyword evidence="2" id="KW-0645">Protease</keyword>
<dbReference type="GO" id="GO:0000338">
    <property type="term" value="P:protein deneddylation"/>
    <property type="evidence" value="ECO:0007669"/>
    <property type="project" value="TreeGrafter"/>
</dbReference>
<dbReference type="PANTHER" id="PTHR46468:SF1">
    <property type="entry name" value="SENTRIN-SPECIFIC PROTEASE 8"/>
    <property type="match status" value="1"/>
</dbReference>
<evidence type="ECO:0000259" key="5">
    <source>
        <dbReference type="PROSITE" id="PS50600"/>
    </source>
</evidence>
<dbReference type="Proteomes" id="UP000751190">
    <property type="component" value="Unassembled WGS sequence"/>
</dbReference>
<name>A0A8J5XUZ1_DIALT</name>
<accession>A0A8J5XUZ1</accession>
<dbReference type="Gene3D" id="3.40.395.10">
    <property type="entry name" value="Adenoviral Proteinase, Chain A"/>
    <property type="match status" value="1"/>
</dbReference>
<evidence type="ECO:0000256" key="1">
    <source>
        <dbReference type="ARBA" id="ARBA00005234"/>
    </source>
</evidence>
<keyword evidence="4" id="KW-0788">Thiol protease</keyword>
<dbReference type="GO" id="GO:0008234">
    <property type="term" value="F:cysteine-type peptidase activity"/>
    <property type="evidence" value="ECO:0007669"/>
    <property type="project" value="UniProtKB-KW"/>
</dbReference>
<evidence type="ECO:0000313" key="7">
    <source>
        <dbReference type="Proteomes" id="UP000751190"/>
    </source>
</evidence>